<dbReference type="GO" id="GO:0036435">
    <property type="term" value="F:K48-linked polyubiquitin modification-dependent protein binding"/>
    <property type="evidence" value="ECO:0007669"/>
    <property type="project" value="TreeGrafter"/>
</dbReference>
<feature type="region of interest" description="Disordered" evidence="11">
    <location>
        <begin position="262"/>
        <end position="281"/>
    </location>
</feature>
<evidence type="ECO:0000256" key="1">
    <source>
        <dbReference type="ARBA" id="ARBA00008278"/>
    </source>
</evidence>
<feature type="region of interest" description="Disordered" evidence="11">
    <location>
        <begin position="488"/>
        <end position="540"/>
    </location>
</feature>
<feature type="compositionally biased region" description="Basic and acidic residues" evidence="11">
    <location>
        <begin position="971"/>
        <end position="999"/>
    </location>
</feature>
<evidence type="ECO:0000256" key="7">
    <source>
        <dbReference type="ARBA" id="ARBA00022786"/>
    </source>
</evidence>
<dbReference type="Gene3D" id="1.20.58.2190">
    <property type="match status" value="1"/>
</dbReference>
<feature type="domain" description="RING-type" evidence="13">
    <location>
        <begin position="1419"/>
        <end position="1646"/>
    </location>
</feature>
<dbReference type="PROSITE" id="PS01358">
    <property type="entry name" value="ZF_RANBP2_1"/>
    <property type="match status" value="1"/>
</dbReference>
<dbReference type="GO" id="GO:0071797">
    <property type="term" value="C:LUBAC complex"/>
    <property type="evidence" value="ECO:0007669"/>
    <property type="project" value="InterPro"/>
</dbReference>
<evidence type="ECO:0000259" key="13">
    <source>
        <dbReference type="PROSITE" id="PS51873"/>
    </source>
</evidence>
<dbReference type="SUPFAM" id="SSF57850">
    <property type="entry name" value="RING/U-box"/>
    <property type="match status" value="3"/>
</dbReference>
<feature type="compositionally biased region" description="Polar residues" evidence="11">
    <location>
        <begin position="317"/>
        <end position="344"/>
    </location>
</feature>
<name>A0AAE0T4X3_9BIVA</name>
<feature type="region of interest" description="Disordered" evidence="11">
    <location>
        <begin position="750"/>
        <end position="772"/>
    </location>
</feature>
<feature type="domain" description="RING-type" evidence="12">
    <location>
        <begin position="1423"/>
        <end position="1472"/>
    </location>
</feature>
<evidence type="ECO:0000313" key="15">
    <source>
        <dbReference type="Proteomes" id="UP001195483"/>
    </source>
</evidence>
<dbReference type="GO" id="GO:0061630">
    <property type="term" value="F:ubiquitin protein ligase activity"/>
    <property type="evidence" value="ECO:0007669"/>
    <property type="project" value="TreeGrafter"/>
</dbReference>
<dbReference type="PROSITE" id="PS50089">
    <property type="entry name" value="ZF_RING_2"/>
    <property type="match status" value="1"/>
</dbReference>
<dbReference type="InterPro" id="IPR047541">
    <property type="entry name" value="RNF31_RBR_mRING-HC-like"/>
</dbReference>
<comment type="similarity">
    <text evidence="1">Belongs to the RBR family.</text>
</comment>
<evidence type="ECO:0000256" key="11">
    <source>
        <dbReference type="SAM" id="MobiDB-lite"/>
    </source>
</evidence>
<dbReference type="PANTHER" id="PTHR16004">
    <property type="entry name" value="RING FINGER PROTEIN 31-RELATED"/>
    <property type="match status" value="1"/>
</dbReference>
<organism evidence="14 15">
    <name type="scientific">Potamilus streckersoni</name>
    <dbReference type="NCBI Taxonomy" id="2493646"/>
    <lineage>
        <taxon>Eukaryota</taxon>
        <taxon>Metazoa</taxon>
        <taxon>Spiralia</taxon>
        <taxon>Lophotrochozoa</taxon>
        <taxon>Mollusca</taxon>
        <taxon>Bivalvia</taxon>
        <taxon>Autobranchia</taxon>
        <taxon>Heteroconchia</taxon>
        <taxon>Palaeoheterodonta</taxon>
        <taxon>Unionida</taxon>
        <taxon>Unionoidea</taxon>
        <taxon>Unionidae</taxon>
        <taxon>Ambleminae</taxon>
        <taxon>Lampsilini</taxon>
        <taxon>Potamilus</taxon>
    </lineage>
</organism>
<keyword evidence="10" id="KW-0175">Coiled coil</keyword>
<dbReference type="InterPro" id="IPR041031">
    <property type="entry name" value="RNF31_C"/>
</dbReference>
<feature type="region of interest" description="Disordered" evidence="11">
    <location>
        <begin position="317"/>
        <end position="358"/>
    </location>
</feature>
<feature type="region of interest" description="Disordered" evidence="11">
    <location>
        <begin position="546"/>
        <end position="565"/>
    </location>
</feature>
<dbReference type="InterPro" id="IPR026254">
    <property type="entry name" value="RNF31-like"/>
</dbReference>
<keyword evidence="15" id="KW-1185">Reference proteome</keyword>
<dbReference type="Pfam" id="PF01485">
    <property type="entry name" value="IBR"/>
    <property type="match status" value="1"/>
</dbReference>
<gene>
    <name evidence="14" type="ORF">CHS0354_009421</name>
</gene>
<feature type="compositionally biased region" description="Polar residues" evidence="11">
    <location>
        <begin position="1061"/>
        <end position="1081"/>
    </location>
</feature>
<dbReference type="InterPro" id="IPR002867">
    <property type="entry name" value="IBR_dom"/>
</dbReference>
<dbReference type="GO" id="GO:0008270">
    <property type="term" value="F:zinc ion binding"/>
    <property type="evidence" value="ECO:0007669"/>
    <property type="project" value="UniProtKB-KW"/>
</dbReference>
<dbReference type="PROSITE" id="PS00518">
    <property type="entry name" value="ZF_RING_1"/>
    <property type="match status" value="1"/>
</dbReference>
<dbReference type="InterPro" id="IPR036339">
    <property type="entry name" value="PUB-like_dom_sf"/>
</dbReference>
<keyword evidence="3" id="KW-0808">Transferase</keyword>
<dbReference type="GO" id="GO:0097039">
    <property type="term" value="P:protein linear polyubiquitination"/>
    <property type="evidence" value="ECO:0007669"/>
    <property type="project" value="TreeGrafter"/>
</dbReference>
<dbReference type="InterPro" id="IPR001841">
    <property type="entry name" value="Znf_RING"/>
</dbReference>
<evidence type="ECO:0000256" key="9">
    <source>
        <dbReference type="PROSITE-ProRule" id="PRU00175"/>
    </source>
</evidence>
<dbReference type="Gene3D" id="2.30.30.380">
    <property type="entry name" value="Zn-finger domain of Sec23/24"/>
    <property type="match status" value="1"/>
</dbReference>
<evidence type="ECO:0000256" key="6">
    <source>
        <dbReference type="ARBA" id="ARBA00022771"/>
    </source>
</evidence>
<proteinExistence type="inferred from homology"/>
<dbReference type="PANTHER" id="PTHR16004:SF2">
    <property type="entry name" value="E3 UBIQUITIN-PROTEIN LIGASE LUBEL"/>
    <property type="match status" value="1"/>
</dbReference>
<dbReference type="Pfam" id="PF25163">
    <property type="entry name" value="UBA_RNF31"/>
    <property type="match status" value="1"/>
</dbReference>
<dbReference type="InterPro" id="IPR057426">
    <property type="entry name" value="RNF31_UBA_3"/>
</dbReference>
<dbReference type="EMBL" id="JAEAOA010000609">
    <property type="protein sequence ID" value="KAK3603439.1"/>
    <property type="molecule type" value="Genomic_DNA"/>
</dbReference>
<dbReference type="GO" id="GO:0070530">
    <property type="term" value="F:K63-linked polyubiquitin modification-dependent protein binding"/>
    <property type="evidence" value="ECO:0007669"/>
    <property type="project" value="TreeGrafter"/>
</dbReference>
<feature type="compositionally biased region" description="Polar residues" evidence="11">
    <location>
        <begin position="271"/>
        <end position="281"/>
    </location>
</feature>
<comment type="caution">
    <text evidence="14">The sequence shown here is derived from an EMBL/GenBank/DDBJ whole genome shotgun (WGS) entry which is preliminary data.</text>
</comment>
<keyword evidence="5" id="KW-0677">Repeat</keyword>
<feature type="compositionally biased region" description="Basic and acidic residues" evidence="11">
    <location>
        <begin position="212"/>
        <end position="224"/>
    </location>
</feature>
<reference evidence="14" key="2">
    <citation type="journal article" date="2021" name="Genome Biol. Evol.">
        <title>Developing a high-quality reference genome for a parasitic bivalve with doubly uniparental inheritance (Bivalvia: Unionida).</title>
        <authorList>
            <person name="Smith C.H."/>
        </authorList>
    </citation>
    <scope>NUCLEOTIDE SEQUENCE</scope>
    <source>
        <strain evidence="14">CHS0354</strain>
        <tissue evidence="14">Mantle</tissue>
    </source>
</reference>
<dbReference type="GO" id="GO:1990450">
    <property type="term" value="F:linear polyubiquitin binding"/>
    <property type="evidence" value="ECO:0007669"/>
    <property type="project" value="TreeGrafter"/>
</dbReference>
<dbReference type="InterPro" id="IPR047540">
    <property type="entry name" value="BRcat_RBR_RNF31-like"/>
</dbReference>
<evidence type="ECO:0000256" key="2">
    <source>
        <dbReference type="ARBA" id="ARBA00017887"/>
    </source>
</evidence>
<dbReference type="SUPFAM" id="SSF143503">
    <property type="entry name" value="PUG domain-like"/>
    <property type="match status" value="1"/>
</dbReference>
<dbReference type="CDD" id="cd20337">
    <property type="entry name" value="BRcat_RBR_HOIP"/>
    <property type="match status" value="1"/>
</dbReference>
<dbReference type="Proteomes" id="UP001195483">
    <property type="component" value="Unassembled WGS sequence"/>
</dbReference>
<dbReference type="Pfam" id="PF22191">
    <property type="entry name" value="IBR_1"/>
    <property type="match status" value="1"/>
</dbReference>
<dbReference type="InterPro" id="IPR047543">
    <property type="entry name" value="Bbox1_RNF31-like"/>
</dbReference>
<keyword evidence="8" id="KW-0862">Zinc</keyword>
<evidence type="ECO:0000256" key="4">
    <source>
        <dbReference type="ARBA" id="ARBA00022723"/>
    </source>
</evidence>
<dbReference type="CDD" id="cd16631">
    <property type="entry name" value="mRING-HC-C4C4_RBR_HOIP"/>
    <property type="match status" value="1"/>
</dbReference>
<evidence type="ECO:0000256" key="10">
    <source>
        <dbReference type="SAM" id="Coils"/>
    </source>
</evidence>
<dbReference type="CDD" id="cd20351">
    <property type="entry name" value="Rcat_RBR_HOIP"/>
    <property type="match status" value="1"/>
</dbReference>
<feature type="compositionally biased region" description="Low complexity" evidence="11">
    <location>
        <begin position="488"/>
        <end position="506"/>
    </location>
</feature>
<dbReference type="CDD" id="cd19815">
    <property type="entry name" value="Bbox1_HOIP"/>
    <property type="match status" value="1"/>
</dbReference>
<dbReference type="Gene3D" id="1.10.8.10">
    <property type="entry name" value="DNA helicase RuvA subunit, C-terminal domain"/>
    <property type="match status" value="1"/>
</dbReference>
<reference evidence="14" key="1">
    <citation type="journal article" date="2021" name="Genome Biol. Evol.">
        <title>A High-Quality Reference Genome for a Parasitic Bivalve with Doubly Uniparental Inheritance (Bivalvia: Unionida).</title>
        <authorList>
            <person name="Smith C.H."/>
        </authorList>
    </citation>
    <scope>NUCLEOTIDE SEQUENCE</scope>
    <source>
        <strain evidence="14">CHS0354</strain>
    </source>
</reference>
<feature type="compositionally biased region" description="Polar residues" evidence="11">
    <location>
        <begin position="191"/>
        <end position="211"/>
    </location>
</feature>
<dbReference type="InterPro" id="IPR044066">
    <property type="entry name" value="TRIAD_supradom"/>
</dbReference>
<evidence type="ECO:0000259" key="12">
    <source>
        <dbReference type="PROSITE" id="PS50089"/>
    </source>
</evidence>
<accession>A0AAE0T4X3</accession>
<feature type="region of interest" description="Disordered" evidence="11">
    <location>
        <begin position="1061"/>
        <end position="1084"/>
    </location>
</feature>
<dbReference type="InterPro" id="IPR013083">
    <property type="entry name" value="Znf_RING/FYVE/PHD"/>
</dbReference>
<dbReference type="SMART" id="SM00184">
    <property type="entry name" value="RING"/>
    <property type="match status" value="2"/>
</dbReference>
<dbReference type="InterPro" id="IPR032065">
    <property type="entry name" value="RNF31-UBA"/>
</dbReference>
<evidence type="ECO:0000313" key="14">
    <source>
        <dbReference type="EMBL" id="KAK3603439.1"/>
    </source>
</evidence>
<dbReference type="SMART" id="SM00647">
    <property type="entry name" value="IBR"/>
    <property type="match status" value="1"/>
</dbReference>
<dbReference type="Gene3D" id="3.30.40.10">
    <property type="entry name" value="Zinc/RING finger domain, C3HC4 (zinc finger)"/>
    <property type="match status" value="1"/>
</dbReference>
<keyword evidence="7" id="KW-0833">Ubl conjugation pathway</keyword>
<dbReference type="InterPro" id="IPR017907">
    <property type="entry name" value="Znf_RING_CS"/>
</dbReference>
<feature type="compositionally biased region" description="Polar residues" evidence="11">
    <location>
        <begin position="514"/>
        <end position="540"/>
    </location>
</feature>
<dbReference type="Pfam" id="PF18091">
    <property type="entry name" value="E3_UbLigase_RBR"/>
    <property type="match status" value="1"/>
</dbReference>
<feature type="region of interest" description="Disordered" evidence="11">
    <location>
        <begin position="971"/>
        <end position="1001"/>
    </location>
</feature>
<dbReference type="Pfam" id="PF16678">
    <property type="entry name" value="UBA_HOIP"/>
    <property type="match status" value="1"/>
</dbReference>
<evidence type="ECO:0000256" key="5">
    <source>
        <dbReference type="ARBA" id="ARBA00022737"/>
    </source>
</evidence>
<keyword evidence="4" id="KW-0479">Metal-binding</keyword>
<sequence length="1789" mass="200245">MEEAISNARGRLMVAIQKNEDPTESLGALLGLKCPLTRKLVVLDISKLLQQNGKGKLRMLVTSLSILEKYGRHLLKPLESRSNMWRYIKFSNQIFKDKIDAIRGGRDIMVQLGYTESIDDGLSFPNGAEPNQANIAHLVADILLTKREIEVFLAQKHPNPADFEKLFMSPDIGQVSSLSDQDPPLVIQRPSVASSPQSSEQTSQGEITTKSSADENPEKEKCETKTGVCDICGDNSAEVVCIVCDKKQLCTACDEKWHKHPKRQNHARTRVGTSASEKPDQSMISETAVTGMESMTKVQSIYQTAFIHLPPETVNRQMPGQISLPSGQSTQNRVSDSEGSTPSNVGRVRPIIPDNSNSSREAYYTAEGTLAMTHAAEQMIQNQSTQPRAVAQSSRSHTNQYMDMQKLPVGMHHSAASLEPLSVHQPYMLSQSPEGQGTPVSAMSHTSGQRAYVLPVNSAYGQGHYADHNAHNIHRSDQQYSRMYTGNQIPGQIQQSPSDSSSPGTPLVSPDPSNPQMYYSNKHQSFSTPSPNPYSFPSGNSLVSGAHSGINFPPNNPSFQPKDGAKKVSQLLAKVMAIPDLEKRKARIEVHVTVLEEDLQTIEKQINHLIMENSEFYQDSEFIRLSNQKGILLRRKRELEDYEKKLDAIMASCGEEQNVRASHIGLEGFVDPSLIYEYPYSPHSFQPAARKELGGEILKNPTNPLYSVPTNGQGLYSSGYPMKKTVGAPLGAQSLLCGVNDYLPVTLTPTKPAGEKSKMPPPEISQHNPEGFGKMQRQPDLLLEEDKRGLQHVNNLNQSRQSVADVVPNINVIYPPTLPASNKHTGAESPLRRVQSVSPKPLDLQPVPVGPKQSHSSPNIAAQIENKILPVKSLPANDQTPDNWQCQHCTWRNQNKTYICDMCFKTSDRRVSADKQSPKDSIPHLSPQLDEEYIYIQCEKCTYYNPSGRSACEMCNAPLPSELHHVAVTPKTEHLEGGKEGKFGRISGKERHGNYRGGHDGSNAFTELIEREQDQVYLEKKEAQRRYQELQGKAMTQSPAKPEAVNQPQSKLLEVVKRENISPNSSLSSNENYCSAPSSLENPTGGVNVNTVATTGSGPTVHVPNSSYSPSSSSPGFFEISQYQEILPSQGTIEPTSLAIRRNQAPENFAETIEKINLKRCIEQNTVDGRDMVSLMKYAEQAGFGIEVVPIALAMSIEEKLTPMEWLKKKWQNWVDEVVAIVAAEGAASQQNDIGKLSSLEAMEALMECQGNIKMTVQKCVKERKEKFKLLNESGTFARENILEILYQNKGNVSDALDQLNQSLLGPFLDRIWSSYDNGPGNMLALGGGLGDVNNSFANSVITHDSFEQIVRNQDIDVERRIRLILVESKLQSWGRAEVVIKILDNEMNNAEDPLNCTLEDVVEAVRNCGDRRASVAFLTQECGICFSKYPMSKICKLNTCNCNLCRDCLKQNFEVGIRERHVRNWTCPLCSQPDLENETAANYFEFLQLMLRNLVELEVMELFDTKLRDWHLMKSENFRWCAHCANGFIWEAGERRLDMVCQYCNKKTCFLCKRKWEEQHRGLSCEQFSQWKIDNDADNQAAGLARHLEENGIDCPSCKMRYSLAKGGCMHFKCPQCGHEFCSGCYQPFLQKGMCNKLKSCRNKGLHCDHPRDCFYYLRDHEIEELQQLLRDNEVVYNTDNPAGQVDPKGCPVMEQKEYGADKKDEPCGKELQNGMAGLCVGHYKEYLVGMINKNKLDPVSIMSADKLKIFIERNEKHVPKRANNENEAHYRTKLIKFIQEKFPLTRR</sequence>
<evidence type="ECO:0000256" key="8">
    <source>
        <dbReference type="ARBA" id="ARBA00022833"/>
    </source>
</evidence>
<dbReference type="InterPro" id="IPR001876">
    <property type="entry name" value="Znf_RanBP2"/>
</dbReference>
<dbReference type="PROSITE" id="PS51873">
    <property type="entry name" value="TRIAD"/>
    <property type="match status" value="1"/>
</dbReference>
<protein>
    <recommendedName>
        <fullName evidence="2">RanBP-type and C3HC4-type zinc finger-containing protein 1</fullName>
    </recommendedName>
</protein>
<dbReference type="InterPro" id="IPR047542">
    <property type="entry name" value="Rcat_RBR_RNF31-like"/>
</dbReference>
<reference evidence="14" key="3">
    <citation type="submission" date="2023-05" db="EMBL/GenBank/DDBJ databases">
        <authorList>
            <person name="Smith C.H."/>
        </authorList>
    </citation>
    <scope>NUCLEOTIDE SEQUENCE</scope>
    <source>
        <strain evidence="14">CHS0354</strain>
        <tissue evidence="14">Mantle</tissue>
    </source>
</reference>
<feature type="region of interest" description="Disordered" evidence="11">
    <location>
        <begin position="177"/>
        <end position="225"/>
    </location>
</feature>
<evidence type="ECO:0000256" key="3">
    <source>
        <dbReference type="ARBA" id="ARBA00022679"/>
    </source>
</evidence>
<feature type="coiled-coil region" evidence="10">
    <location>
        <begin position="585"/>
        <end position="612"/>
    </location>
</feature>
<feature type="region of interest" description="Disordered" evidence="11">
    <location>
        <begin position="818"/>
        <end position="857"/>
    </location>
</feature>
<keyword evidence="6 9" id="KW-0863">Zinc-finger</keyword>